<feature type="domain" description="GGDEF" evidence="7">
    <location>
        <begin position="409"/>
        <end position="539"/>
    </location>
</feature>
<evidence type="ECO:0000256" key="4">
    <source>
        <dbReference type="ARBA" id="ARBA00022741"/>
    </source>
</evidence>
<reference evidence="8" key="1">
    <citation type="submission" date="2018-10" db="EMBL/GenBank/DDBJ databases">
        <authorList>
            <consortium name="NARMS: The National Antimicrobial Resistance Monitoring System"/>
        </authorList>
    </citation>
    <scope>NUCLEOTIDE SEQUENCE [LARGE SCALE GENOMIC DNA]</scope>
    <source>
        <strain evidence="8">CVM N17EC0388</strain>
    </source>
</reference>
<protein>
    <recommendedName>
        <fullName evidence="3">diguanylate cyclase</fullName>
        <ecNumber evidence="3">2.7.7.65</ecNumber>
    </recommendedName>
</protein>
<dbReference type="PANTHER" id="PTHR45138">
    <property type="entry name" value="REGULATORY COMPONENTS OF SENSORY TRANSDUCTION SYSTEM"/>
    <property type="match status" value="1"/>
</dbReference>
<evidence type="ECO:0000256" key="6">
    <source>
        <dbReference type="ARBA" id="ARBA00034247"/>
    </source>
</evidence>
<evidence type="ECO:0000256" key="3">
    <source>
        <dbReference type="ARBA" id="ARBA00012528"/>
    </source>
</evidence>
<dbReference type="EMBL" id="RNRV01000008">
    <property type="protein sequence ID" value="MHO04008.1"/>
    <property type="molecule type" value="Genomic_DNA"/>
</dbReference>
<dbReference type="SMART" id="SM00267">
    <property type="entry name" value="GGDEF"/>
    <property type="match status" value="1"/>
</dbReference>
<sequence>MNDIAAVAGQLARLRESLQQKQLELDGIVTFSDAERARSIQFIGKLMQACRGHDRELDNKLAKLKQKLDGNPPLSSLDADLAVIEKLLQQHGNALEESISLTKSAIDLGTKQLKSIKGFPEDTRKSLKEFLASPDGYGIGDHQKKVIRLLEFYQQAIKIQLLPTQPLLAPAPAASVQAMAITELSSPEPAIPFDAKAHAHIADELQRLITELDFAGAVGESLADIRRQLLNGITPPLLAEICLQVIELIIEGTREERKSSQAFLSTLNESLSAVHFSFTESLDEGRALQSATHDTRQAIDKELRALDHTLASHDTFGELKDAISGHMGAINMLLQDREAMATRERHLLTRLSTMEAKLRLMKEETAEYKKRLTIQKHKLFLDSLTQVHNRAALDERLELEYKRWLRYNTPLCLAIIDIDHFKNINDNYGHMAGDKALKVVAKALQGALRDTDFIARFGGEEFVVLLPNINPDKYQKPLETLRQTIKSIPFRFRDARVEITISIGATLFREGDHTTDAFERADKALYSSKHSGRDQVNLA</sequence>
<dbReference type="Gene3D" id="3.30.70.270">
    <property type="match status" value="1"/>
</dbReference>
<dbReference type="NCBIfam" id="TIGR00254">
    <property type="entry name" value="GGDEF"/>
    <property type="match status" value="1"/>
</dbReference>
<name>A0A3L0VW46_ECOLX</name>
<comment type="caution">
    <text evidence="8">The sequence shown here is derived from an EMBL/GenBank/DDBJ whole genome shotgun (WGS) entry which is preliminary data.</text>
</comment>
<comment type="catalytic activity">
    <reaction evidence="6">
        <text>2 GTP = 3',3'-c-di-GMP + 2 diphosphate</text>
        <dbReference type="Rhea" id="RHEA:24898"/>
        <dbReference type="ChEBI" id="CHEBI:33019"/>
        <dbReference type="ChEBI" id="CHEBI:37565"/>
        <dbReference type="ChEBI" id="CHEBI:58805"/>
        <dbReference type="EC" id="2.7.7.65"/>
    </reaction>
</comment>
<dbReference type="GO" id="GO:0005525">
    <property type="term" value="F:GTP binding"/>
    <property type="evidence" value="ECO:0007669"/>
    <property type="project" value="UniProtKB-KW"/>
</dbReference>
<dbReference type="AlphaFoldDB" id="A0A3L0VW46"/>
<evidence type="ECO:0000256" key="1">
    <source>
        <dbReference type="ARBA" id="ARBA00001946"/>
    </source>
</evidence>
<dbReference type="Pfam" id="PF00990">
    <property type="entry name" value="GGDEF"/>
    <property type="match status" value="1"/>
</dbReference>
<dbReference type="InterPro" id="IPR043128">
    <property type="entry name" value="Rev_trsase/Diguanyl_cyclase"/>
</dbReference>
<comment type="pathway">
    <text evidence="2">Purine metabolism; 3',5'-cyclic di-GMP biosynthesis.</text>
</comment>
<dbReference type="PROSITE" id="PS50887">
    <property type="entry name" value="GGDEF"/>
    <property type="match status" value="1"/>
</dbReference>
<proteinExistence type="predicted"/>
<evidence type="ECO:0000259" key="7">
    <source>
        <dbReference type="PROSITE" id="PS50887"/>
    </source>
</evidence>
<keyword evidence="5" id="KW-0342">GTP-binding</keyword>
<dbReference type="InterPro" id="IPR048516">
    <property type="entry name" value="DGCcoil"/>
</dbReference>
<comment type="cofactor">
    <cofactor evidence="1">
        <name>Mg(2+)</name>
        <dbReference type="ChEBI" id="CHEBI:18420"/>
    </cofactor>
</comment>
<dbReference type="EC" id="2.7.7.65" evidence="3"/>
<organism evidence="8">
    <name type="scientific">Escherichia coli</name>
    <dbReference type="NCBI Taxonomy" id="562"/>
    <lineage>
        <taxon>Bacteria</taxon>
        <taxon>Pseudomonadati</taxon>
        <taxon>Pseudomonadota</taxon>
        <taxon>Gammaproteobacteria</taxon>
        <taxon>Enterobacterales</taxon>
        <taxon>Enterobacteriaceae</taxon>
        <taxon>Escherichia</taxon>
    </lineage>
</organism>
<dbReference type="InterPro" id="IPR029787">
    <property type="entry name" value="Nucleotide_cyclase"/>
</dbReference>
<dbReference type="InterPro" id="IPR050469">
    <property type="entry name" value="Diguanylate_Cyclase"/>
</dbReference>
<accession>A0A3L0VW46</accession>
<evidence type="ECO:0000256" key="2">
    <source>
        <dbReference type="ARBA" id="ARBA00004665"/>
    </source>
</evidence>
<dbReference type="InterPro" id="IPR000160">
    <property type="entry name" value="GGDEF_dom"/>
</dbReference>
<dbReference type="FunFam" id="3.30.70.270:FF:000001">
    <property type="entry name" value="Diguanylate cyclase domain protein"/>
    <property type="match status" value="1"/>
</dbReference>
<dbReference type="CDD" id="cd01949">
    <property type="entry name" value="GGDEF"/>
    <property type="match status" value="1"/>
</dbReference>
<evidence type="ECO:0000256" key="5">
    <source>
        <dbReference type="ARBA" id="ARBA00023134"/>
    </source>
</evidence>
<gene>
    <name evidence="8" type="ORF">D9F05_06430</name>
</gene>
<dbReference type="GO" id="GO:0052621">
    <property type="term" value="F:diguanylate cyclase activity"/>
    <property type="evidence" value="ECO:0007669"/>
    <property type="project" value="UniProtKB-EC"/>
</dbReference>
<dbReference type="SUPFAM" id="SSF55073">
    <property type="entry name" value="Nucleotide cyclase"/>
    <property type="match status" value="1"/>
</dbReference>
<dbReference type="PANTHER" id="PTHR45138:SF9">
    <property type="entry name" value="DIGUANYLATE CYCLASE DGCM-RELATED"/>
    <property type="match status" value="1"/>
</dbReference>
<evidence type="ECO:0000313" key="8">
    <source>
        <dbReference type="EMBL" id="MHO04008.1"/>
    </source>
</evidence>
<dbReference type="Pfam" id="PF20975">
    <property type="entry name" value="DGCcoil"/>
    <property type="match status" value="1"/>
</dbReference>
<keyword evidence="4" id="KW-0547">Nucleotide-binding</keyword>